<evidence type="ECO:0000313" key="6">
    <source>
        <dbReference type="Proteomes" id="UP000494216"/>
    </source>
</evidence>
<proteinExistence type="inferred from homology"/>
<reference evidence="5 6" key="1">
    <citation type="submission" date="2020-02" db="EMBL/GenBank/DDBJ databases">
        <authorList>
            <person name="Hogendoorn C."/>
        </authorList>
    </citation>
    <scope>NUCLEOTIDE SEQUENCE [LARGE SCALE GENOMIC DNA]</scope>
    <source>
        <strain evidence="5">METHB21</strain>
    </source>
</reference>
<evidence type="ECO:0000256" key="2">
    <source>
        <dbReference type="ARBA" id="ARBA00023231"/>
    </source>
</evidence>
<dbReference type="PANTHER" id="PTHR33937">
    <property type="entry name" value="IRON-MOLYBDENUM PROTEIN-RELATED-RELATED"/>
    <property type="match status" value="1"/>
</dbReference>
<dbReference type="RefSeq" id="WP_174625054.1">
    <property type="nucleotide sequence ID" value="NZ_CADCXN010000045.1"/>
</dbReference>
<sequence length="237" mass="25941">MSSQDTLSRELALRIGLAARALPDTDARRLFNVLTQCIGLPITEDKLGRIKLKTFKFADEGEFSDMNDVLLKKALHILKSGAETDTVLKPVIDAYSEDDMPGSVRIAFASNDGINIDGHFGSCSQFMIYQVLADEARLIDIRSTESPVGLEVDDKNLFRAELIQDCQVIYMASVGGPAAAKIVKLGIHPVKLPAIDPIAEVVSQLQTVIADTPPPWLAKVMGIEVNNRFRFDREATG</sequence>
<accession>A0A8S0WZB6</accession>
<evidence type="ECO:0000259" key="4">
    <source>
        <dbReference type="Pfam" id="PF16844"/>
    </source>
</evidence>
<dbReference type="EMBL" id="CADCXN010000045">
    <property type="protein sequence ID" value="CAA9890085.1"/>
    <property type="molecule type" value="Genomic_DNA"/>
</dbReference>
<dbReference type="SUPFAM" id="SSF53146">
    <property type="entry name" value="Nitrogenase accessory factor-like"/>
    <property type="match status" value="1"/>
</dbReference>
<dbReference type="InterPro" id="IPR051840">
    <property type="entry name" value="NifX/NifY_domain"/>
</dbReference>
<feature type="domain" description="Dinitrogenase iron-molybdenum cofactor N-terminal" evidence="4">
    <location>
        <begin position="7"/>
        <end position="85"/>
    </location>
</feature>
<dbReference type="CDD" id="cd00853">
    <property type="entry name" value="NifX"/>
    <property type="match status" value="1"/>
</dbReference>
<dbReference type="Proteomes" id="UP000494216">
    <property type="component" value="Unassembled WGS sequence"/>
</dbReference>
<comment type="caution">
    <text evidence="5">The sequence shown here is derived from an EMBL/GenBank/DDBJ whole genome shotgun (WGS) entry which is preliminary data.</text>
</comment>
<dbReference type="Pfam" id="PF02579">
    <property type="entry name" value="Nitro_FeMo-Co"/>
    <property type="match status" value="1"/>
</dbReference>
<evidence type="ECO:0000313" key="5">
    <source>
        <dbReference type="EMBL" id="CAA9890085.1"/>
    </source>
</evidence>
<dbReference type="InterPro" id="IPR003731">
    <property type="entry name" value="Di-Nase_FeMo-co_biosynth"/>
</dbReference>
<dbReference type="InterPro" id="IPR034169">
    <property type="entry name" value="NifX-like"/>
</dbReference>
<protein>
    <submittedName>
        <fullName evidence="5">Protein NifY</fullName>
    </submittedName>
</protein>
<dbReference type="InterPro" id="IPR038127">
    <property type="entry name" value="NafY_N_sf"/>
</dbReference>
<evidence type="ECO:0000259" key="3">
    <source>
        <dbReference type="Pfam" id="PF02579"/>
    </source>
</evidence>
<name>A0A8S0WZB6_9GAMM</name>
<dbReference type="Gene3D" id="1.10.150.590">
    <property type="entry name" value="Dinitrogenase iron-molybdenum cofactor, N-terminal"/>
    <property type="match status" value="1"/>
</dbReference>
<keyword evidence="6" id="KW-1185">Reference proteome</keyword>
<gene>
    <name evidence="5" type="primary">nifY</name>
    <name evidence="5" type="ORF">METHB2_180036</name>
</gene>
<dbReference type="Gene3D" id="3.30.420.130">
    <property type="entry name" value="Dinitrogenase iron-molybdenum cofactor biosynthesis domain"/>
    <property type="match status" value="1"/>
</dbReference>
<feature type="domain" description="Dinitrogenase iron-molybdenum cofactor biosynthesis" evidence="3">
    <location>
        <begin position="113"/>
        <end position="206"/>
    </location>
</feature>
<organism evidence="5 6">
    <name type="scientific">Candidatus Methylobacter favarea</name>
    <dbReference type="NCBI Taxonomy" id="2707345"/>
    <lineage>
        <taxon>Bacteria</taxon>
        <taxon>Pseudomonadati</taxon>
        <taxon>Pseudomonadota</taxon>
        <taxon>Gammaproteobacteria</taxon>
        <taxon>Methylococcales</taxon>
        <taxon>Methylococcaceae</taxon>
        <taxon>Methylobacter</taxon>
    </lineage>
</organism>
<comment type="similarity">
    <text evidence="1">Belongs to the NifX/NifY family.</text>
</comment>
<dbReference type="Pfam" id="PF16844">
    <property type="entry name" value="DIMCO_N"/>
    <property type="match status" value="1"/>
</dbReference>
<dbReference type="AlphaFoldDB" id="A0A8S0WZB6"/>
<keyword evidence="2" id="KW-0535">Nitrogen fixation</keyword>
<dbReference type="InterPro" id="IPR036105">
    <property type="entry name" value="DiNase_FeMo-co_biosyn_sf"/>
</dbReference>
<evidence type="ECO:0000256" key="1">
    <source>
        <dbReference type="ARBA" id="ARBA00010285"/>
    </source>
</evidence>
<dbReference type="InterPro" id="IPR031763">
    <property type="entry name" value="NafY_N"/>
</dbReference>
<dbReference type="PANTHER" id="PTHR33937:SF1">
    <property type="entry name" value="IRON-MOLIBDENUM COFACTOR PROCESSING PROTEIN"/>
    <property type="match status" value="1"/>
</dbReference>